<protein>
    <submittedName>
        <fullName evidence="2">Uncharacterized protein</fullName>
    </submittedName>
</protein>
<accession>A0ABX4I419</accession>
<dbReference type="InterPro" id="IPR045407">
    <property type="entry name" value="DUF6512"/>
</dbReference>
<sequence>MKQTHSASMGPAKSRKQLILAWELLGAVWILITGSLLHFTFEWSGNSRAVAALVPVNESVWEHLKLVFWPGLAFSLMEYRYLAKQTRDFVTAKCLGLCIMPAAIVLLFYTYTSILGTNDLTLDILTFVAAIVAGQFVSYRFLLHPSPAGFWKLSSRAGVIFFLLAFPLFTFFPPHIFLFEHAGGGIYGIHAAATH</sequence>
<proteinExistence type="predicted"/>
<gene>
    <name evidence="2" type="ORF">AWR36_000330</name>
</gene>
<feature type="transmembrane region" description="Helical" evidence="1">
    <location>
        <begin position="20"/>
        <end position="41"/>
    </location>
</feature>
<keyword evidence="1" id="KW-1133">Transmembrane helix</keyword>
<feature type="transmembrane region" description="Helical" evidence="1">
    <location>
        <begin position="155"/>
        <end position="172"/>
    </location>
</feature>
<evidence type="ECO:0000313" key="3">
    <source>
        <dbReference type="Proteomes" id="UP000218427"/>
    </source>
</evidence>
<evidence type="ECO:0000313" key="2">
    <source>
        <dbReference type="EMBL" id="PCO06274.1"/>
    </source>
</evidence>
<dbReference type="Proteomes" id="UP000218427">
    <property type="component" value="Unassembled WGS sequence"/>
</dbReference>
<name>A0ABX4I419_9GAMM</name>
<feature type="transmembrane region" description="Helical" evidence="1">
    <location>
        <begin position="66"/>
        <end position="82"/>
    </location>
</feature>
<feature type="transmembrane region" description="Helical" evidence="1">
    <location>
        <begin position="124"/>
        <end position="143"/>
    </location>
</feature>
<evidence type="ECO:0000256" key="1">
    <source>
        <dbReference type="SAM" id="Phobius"/>
    </source>
</evidence>
<reference evidence="2" key="1">
    <citation type="submission" date="2017-08" db="EMBL/GenBank/DDBJ databases">
        <title>Microbulbifer marisrubri sp. nov., a halophilic alphaproteobacterium isolated from marine sediment of the Yellow Sea, China.</title>
        <authorList>
            <person name="Zhang G."/>
            <person name="Xiong Q."/>
        </authorList>
    </citation>
    <scope>NUCLEOTIDE SEQUENCE [LARGE SCALE GENOMIC DNA]</scope>
    <source>
        <strain evidence="2">WRN-8</strain>
    </source>
</reference>
<keyword evidence="3" id="KW-1185">Reference proteome</keyword>
<keyword evidence="1" id="KW-0472">Membrane</keyword>
<dbReference type="Pfam" id="PF20122">
    <property type="entry name" value="DUF6512"/>
    <property type="match status" value="1"/>
</dbReference>
<comment type="caution">
    <text evidence="2">The sequence shown here is derived from an EMBL/GenBank/DDBJ whole genome shotgun (WGS) entry which is preliminary data.</text>
</comment>
<keyword evidence="1" id="KW-0812">Transmembrane</keyword>
<dbReference type="RefSeq" id="WP_067079613.1">
    <property type="nucleotide sequence ID" value="NZ_LRFG02000001.1"/>
</dbReference>
<dbReference type="EMBL" id="LRFG02000001">
    <property type="protein sequence ID" value="PCO06274.1"/>
    <property type="molecule type" value="Genomic_DNA"/>
</dbReference>
<feature type="transmembrane region" description="Helical" evidence="1">
    <location>
        <begin position="94"/>
        <end position="112"/>
    </location>
</feature>
<organism evidence="2 3">
    <name type="scientific">Microbulbifer flavimaris</name>
    <dbReference type="NCBI Taxonomy" id="1781068"/>
    <lineage>
        <taxon>Bacteria</taxon>
        <taxon>Pseudomonadati</taxon>
        <taxon>Pseudomonadota</taxon>
        <taxon>Gammaproteobacteria</taxon>
        <taxon>Cellvibrionales</taxon>
        <taxon>Microbulbiferaceae</taxon>
        <taxon>Microbulbifer</taxon>
    </lineage>
</organism>